<organism evidence="2 3">
    <name type="scientific">Cyclobacterium plantarum</name>
    <dbReference type="NCBI Taxonomy" id="2716263"/>
    <lineage>
        <taxon>Bacteria</taxon>
        <taxon>Pseudomonadati</taxon>
        <taxon>Bacteroidota</taxon>
        <taxon>Cytophagia</taxon>
        <taxon>Cytophagales</taxon>
        <taxon>Cyclobacteriaceae</taxon>
        <taxon>Cyclobacterium</taxon>
    </lineage>
</organism>
<evidence type="ECO:0000256" key="1">
    <source>
        <dbReference type="SAM" id="Phobius"/>
    </source>
</evidence>
<comment type="caution">
    <text evidence="2">The sequence shown here is derived from an EMBL/GenBank/DDBJ whole genome shotgun (WGS) entry which is preliminary data.</text>
</comment>
<reference evidence="2 3" key="1">
    <citation type="submission" date="2020-03" db="EMBL/GenBank/DDBJ databases">
        <title>Cyclobacterium plantarum sp. nov., a marine bacterium isolated from a coastal-marine wetland.</title>
        <authorList>
            <person name="Sanchez-Porro C."/>
            <person name="Ventosa A."/>
            <person name="Amoozegar M."/>
        </authorList>
    </citation>
    <scope>NUCLEOTIDE SEQUENCE [LARGE SCALE GENOMIC DNA]</scope>
    <source>
        <strain evidence="2 3">GBPx2</strain>
    </source>
</reference>
<dbReference type="Proteomes" id="UP000649799">
    <property type="component" value="Unassembled WGS sequence"/>
</dbReference>
<dbReference type="RefSeq" id="WP_166149994.1">
    <property type="nucleotide sequence ID" value="NZ_JAANYN010000010.1"/>
</dbReference>
<name>A0ABX0HFE4_9BACT</name>
<evidence type="ECO:0008006" key="4">
    <source>
        <dbReference type="Google" id="ProtNLM"/>
    </source>
</evidence>
<keyword evidence="3" id="KW-1185">Reference proteome</keyword>
<keyword evidence="1" id="KW-1133">Transmembrane helix</keyword>
<gene>
    <name evidence="2" type="ORF">G9Q97_19650</name>
</gene>
<dbReference type="EMBL" id="JAANYN010000010">
    <property type="protein sequence ID" value="NHE59028.1"/>
    <property type="molecule type" value="Genomic_DNA"/>
</dbReference>
<protein>
    <recommendedName>
        <fullName evidence="4">Cell division protein FtsL</fullName>
    </recommendedName>
</protein>
<keyword evidence="1" id="KW-0812">Transmembrane</keyword>
<evidence type="ECO:0000313" key="2">
    <source>
        <dbReference type="EMBL" id="NHE59028.1"/>
    </source>
</evidence>
<proteinExistence type="predicted"/>
<sequence>MGTDKSELWEKYWKGESSLEEESLLFGEQEELTENQPQSAFRKGMAALRDEKPNAFPKPATAFPWQRMVAGIALLFTLMACWWGYASYREQQQKQAYLQVVEAMEILQEQLHKGTRQLENVENLKYLNAGTDWYEINNQHQR</sequence>
<accession>A0ABX0HFE4</accession>
<feature type="transmembrane region" description="Helical" evidence="1">
    <location>
        <begin position="65"/>
        <end position="85"/>
    </location>
</feature>
<keyword evidence="1" id="KW-0472">Membrane</keyword>
<evidence type="ECO:0000313" key="3">
    <source>
        <dbReference type="Proteomes" id="UP000649799"/>
    </source>
</evidence>